<dbReference type="Proteomes" id="UP000282311">
    <property type="component" value="Unassembled WGS sequence"/>
</dbReference>
<feature type="compositionally biased region" description="Basic and acidic residues" evidence="1">
    <location>
        <begin position="1"/>
        <end position="23"/>
    </location>
</feature>
<dbReference type="AlphaFoldDB" id="A0A3B0BQA2"/>
<sequence>MFDRRNSELFESGDSRLSERELADDPEALYDLEDGGDAEADGDGDTVYRFEGVAQFVNALYADQMDINEAMEHFRRGYDGAAGDE</sequence>
<evidence type="ECO:0000256" key="1">
    <source>
        <dbReference type="SAM" id="MobiDB-lite"/>
    </source>
</evidence>
<gene>
    <name evidence="2" type="ORF">D7M11_27555</name>
</gene>
<feature type="region of interest" description="Disordered" evidence="1">
    <location>
        <begin position="1"/>
        <end position="26"/>
    </location>
</feature>
<reference evidence="2 3" key="1">
    <citation type="journal article" date="2007" name="Int. J. Syst. Evol. Microbiol.">
        <title>Paenibacillus ginsengarvi sp. nov., isolated from soil from ginseng cultivation.</title>
        <authorList>
            <person name="Yoon M.H."/>
            <person name="Ten L.N."/>
            <person name="Im W.T."/>
        </authorList>
    </citation>
    <scope>NUCLEOTIDE SEQUENCE [LARGE SCALE GENOMIC DNA]</scope>
    <source>
        <strain evidence="2 3">KCTC 13059</strain>
    </source>
</reference>
<dbReference type="RefSeq" id="WP_120750477.1">
    <property type="nucleotide sequence ID" value="NZ_RBAH01000025.1"/>
</dbReference>
<proteinExistence type="predicted"/>
<dbReference type="EMBL" id="RBAH01000025">
    <property type="protein sequence ID" value="RKN74207.1"/>
    <property type="molecule type" value="Genomic_DNA"/>
</dbReference>
<accession>A0A3B0BQA2</accession>
<protein>
    <submittedName>
        <fullName evidence="2">Uncharacterized protein</fullName>
    </submittedName>
</protein>
<name>A0A3B0BQA2_9BACL</name>
<evidence type="ECO:0000313" key="3">
    <source>
        <dbReference type="Proteomes" id="UP000282311"/>
    </source>
</evidence>
<comment type="caution">
    <text evidence="2">The sequence shown here is derived from an EMBL/GenBank/DDBJ whole genome shotgun (WGS) entry which is preliminary data.</text>
</comment>
<organism evidence="2 3">
    <name type="scientific">Paenibacillus ginsengarvi</name>
    <dbReference type="NCBI Taxonomy" id="400777"/>
    <lineage>
        <taxon>Bacteria</taxon>
        <taxon>Bacillati</taxon>
        <taxon>Bacillota</taxon>
        <taxon>Bacilli</taxon>
        <taxon>Bacillales</taxon>
        <taxon>Paenibacillaceae</taxon>
        <taxon>Paenibacillus</taxon>
    </lineage>
</organism>
<evidence type="ECO:0000313" key="2">
    <source>
        <dbReference type="EMBL" id="RKN74207.1"/>
    </source>
</evidence>
<keyword evidence="3" id="KW-1185">Reference proteome</keyword>